<reference evidence="2 3" key="1">
    <citation type="submission" date="2019-07" db="EMBL/GenBank/DDBJ databases">
        <authorList>
            <person name="Hibberd C M."/>
            <person name="Gehrig L. J."/>
            <person name="Chang H.-W."/>
            <person name="Venkatesh S."/>
        </authorList>
    </citation>
    <scope>NUCLEOTIDE SEQUENCE [LARGE SCALE GENOMIC DNA]</scope>
    <source>
        <strain evidence="2">Faecalibacterium_prausnitzii_JG_BgPS064</strain>
    </source>
</reference>
<dbReference type="Proteomes" id="UP000406184">
    <property type="component" value="Unassembled WGS sequence"/>
</dbReference>
<protein>
    <submittedName>
        <fullName evidence="2">Uncharacterized protein</fullName>
    </submittedName>
</protein>
<keyword evidence="3" id="KW-1185">Reference proteome</keyword>
<dbReference type="AlphaFoldDB" id="A0A564SZZ0"/>
<proteinExistence type="predicted"/>
<sequence>MRYRVLSRGKAKHLSIPEKPAEKTASLKAADLDNPYGRVFGTPRSREDLRK</sequence>
<dbReference type="EMBL" id="CABHMY010000089">
    <property type="protein sequence ID" value="VUX00660.1"/>
    <property type="molecule type" value="Genomic_DNA"/>
</dbReference>
<accession>A0A564SZZ0</accession>
<gene>
    <name evidence="2" type="ORF">FPPS064S07_00130</name>
</gene>
<dbReference type="RefSeq" id="WP_187357218.1">
    <property type="nucleotide sequence ID" value="NZ_CABHMY010000089.1"/>
</dbReference>
<name>A0A564SZZ0_9FIRM</name>
<organism evidence="2 3">
    <name type="scientific">Faecalibacterium prausnitzii</name>
    <dbReference type="NCBI Taxonomy" id="853"/>
    <lineage>
        <taxon>Bacteria</taxon>
        <taxon>Bacillati</taxon>
        <taxon>Bacillota</taxon>
        <taxon>Clostridia</taxon>
        <taxon>Eubacteriales</taxon>
        <taxon>Oscillospiraceae</taxon>
        <taxon>Faecalibacterium</taxon>
    </lineage>
</organism>
<feature type="compositionally biased region" description="Basic residues" evidence="1">
    <location>
        <begin position="1"/>
        <end position="13"/>
    </location>
</feature>
<evidence type="ECO:0000313" key="3">
    <source>
        <dbReference type="Proteomes" id="UP000406184"/>
    </source>
</evidence>
<evidence type="ECO:0000313" key="2">
    <source>
        <dbReference type="EMBL" id="VUX00660.1"/>
    </source>
</evidence>
<feature type="region of interest" description="Disordered" evidence="1">
    <location>
        <begin position="1"/>
        <end position="51"/>
    </location>
</feature>
<evidence type="ECO:0000256" key="1">
    <source>
        <dbReference type="SAM" id="MobiDB-lite"/>
    </source>
</evidence>